<organism evidence="2 3">
    <name type="scientific">Nyctereutes procyonoides</name>
    <name type="common">Raccoon dog</name>
    <name type="synonym">Canis procyonoides</name>
    <dbReference type="NCBI Taxonomy" id="34880"/>
    <lineage>
        <taxon>Eukaryota</taxon>
        <taxon>Metazoa</taxon>
        <taxon>Chordata</taxon>
        <taxon>Craniata</taxon>
        <taxon>Vertebrata</taxon>
        <taxon>Euteleostomi</taxon>
        <taxon>Mammalia</taxon>
        <taxon>Eutheria</taxon>
        <taxon>Laurasiatheria</taxon>
        <taxon>Carnivora</taxon>
        <taxon>Caniformia</taxon>
        <taxon>Canidae</taxon>
        <taxon>Nyctereutes</taxon>
    </lineage>
</organism>
<reference evidence="2" key="1">
    <citation type="submission" date="2020-12" db="EMBL/GenBank/DDBJ databases">
        <authorList>
            <consortium name="Molecular Ecology Group"/>
        </authorList>
    </citation>
    <scope>NUCLEOTIDE SEQUENCE</scope>
    <source>
        <strain evidence="2">TBG_1078</strain>
    </source>
</reference>
<name>A0A811YS58_NYCPR</name>
<feature type="compositionally biased region" description="Basic residues" evidence="1">
    <location>
        <begin position="119"/>
        <end position="131"/>
    </location>
</feature>
<protein>
    <submittedName>
        <fullName evidence="2">(raccoon dog) hypothetical protein</fullName>
    </submittedName>
</protein>
<evidence type="ECO:0000256" key="1">
    <source>
        <dbReference type="SAM" id="MobiDB-lite"/>
    </source>
</evidence>
<accession>A0A811YS58</accession>
<feature type="region of interest" description="Disordered" evidence="1">
    <location>
        <begin position="1"/>
        <end position="131"/>
    </location>
</feature>
<dbReference type="AlphaFoldDB" id="A0A811YS58"/>
<comment type="caution">
    <text evidence="2">The sequence shown here is derived from an EMBL/GenBank/DDBJ whole genome shotgun (WGS) entry which is preliminary data.</text>
</comment>
<feature type="region of interest" description="Disordered" evidence="1">
    <location>
        <begin position="163"/>
        <end position="188"/>
    </location>
</feature>
<feature type="compositionally biased region" description="Basic and acidic residues" evidence="1">
    <location>
        <begin position="81"/>
        <end position="93"/>
    </location>
</feature>
<sequence>MPQTLCSPRRRFYSSPLFRKDCPHLLKKRRVGVKAAQRQEEDNTEGLGSPAEAESTSGPPEELLSPAEHQREQQQELVGAQEHRRPPARDRSKSAPPAPVKSESALPGILREAAERPPTHRACRARRPHARHSSSLGPFAYCPVCHCFLGFLPPMAGRPLPLQGSLPQLEGSDRGRGNKLDGDRAVVC</sequence>
<evidence type="ECO:0000313" key="3">
    <source>
        <dbReference type="Proteomes" id="UP000645828"/>
    </source>
</evidence>
<dbReference type="Proteomes" id="UP000645828">
    <property type="component" value="Unassembled WGS sequence"/>
</dbReference>
<proteinExistence type="predicted"/>
<keyword evidence="3" id="KW-1185">Reference proteome</keyword>
<feature type="compositionally biased region" description="Basic and acidic residues" evidence="1">
    <location>
        <begin position="171"/>
        <end position="188"/>
    </location>
</feature>
<dbReference type="EMBL" id="CAJHUB010000714">
    <property type="protein sequence ID" value="CAD7679409.1"/>
    <property type="molecule type" value="Genomic_DNA"/>
</dbReference>
<evidence type="ECO:0000313" key="2">
    <source>
        <dbReference type="EMBL" id="CAD7679409.1"/>
    </source>
</evidence>
<gene>
    <name evidence="2" type="ORF">NYPRO_LOCUS12208</name>
</gene>